<dbReference type="InterPro" id="IPR013708">
    <property type="entry name" value="Shikimate_DH-bd_N"/>
</dbReference>
<keyword evidence="6" id="KW-0057">Aromatic amino acid biosynthesis</keyword>
<dbReference type="SUPFAM" id="SSF51735">
    <property type="entry name" value="NAD(P)-binding Rossmann-fold domains"/>
    <property type="match status" value="1"/>
</dbReference>
<keyword evidence="4" id="KW-0521">NADP</keyword>
<dbReference type="AlphaFoldDB" id="A0A2T5G5L1"/>
<dbReference type="GO" id="GO:0019632">
    <property type="term" value="P:shikimate metabolic process"/>
    <property type="evidence" value="ECO:0007669"/>
    <property type="project" value="InterPro"/>
</dbReference>
<dbReference type="GO" id="GO:0050661">
    <property type="term" value="F:NADP binding"/>
    <property type="evidence" value="ECO:0007669"/>
    <property type="project" value="InterPro"/>
</dbReference>
<gene>
    <name evidence="9" type="ORF">BLITH_1532</name>
</gene>
<dbReference type="GO" id="GO:0008652">
    <property type="term" value="P:amino acid biosynthetic process"/>
    <property type="evidence" value="ECO:0007669"/>
    <property type="project" value="UniProtKB-KW"/>
</dbReference>
<evidence type="ECO:0000256" key="1">
    <source>
        <dbReference type="ARBA" id="ARBA00004871"/>
    </source>
</evidence>
<keyword evidence="5" id="KW-0560">Oxidoreductase</keyword>
<evidence type="ECO:0000259" key="7">
    <source>
        <dbReference type="Pfam" id="PF08501"/>
    </source>
</evidence>
<comment type="pathway">
    <text evidence="1">Metabolic intermediate biosynthesis; chorismate biosynthesis; chorismate from D-erythrose 4-phosphate and phosphoenolpyruvate: step 4/7.</text>
</comment>
<evidence type="ECO:0000256" key="2">
    <source>
        <dbReference type="ARBA" id="ARBA00012962"/>
    </source>
</evidence>
<dbReference type="InterPro" id="IPR036291">
    <property type="entry name" value="NAD(P)-bd_dom_sf"/>
</dbReference>
<evidence type="ECO:0000259" key="8">
    <source>
        <dbReference type="Pfam" id="PF18317"/>
    </source>
</evidence>
<organism evidence="9 10">
    <name type="scientific">Brockia lithotrophica</name>
    <dbReference type="NCBI Taxonomy" id="933949"/>
    <lineage>
        <taxon>Bacteria</taxon>
        <taxon>Bacillati</taxon>
        <taxon>Bacillota</taxon>
        <taxon>Bacilli</taxon>
        <taxon>Bacillales</taxon>
        <taxon>Bacillales Family X. Incertae Sedis</taxon>
        <taxon>Brockia</taxon>
    </lineage>
</organism>
<evidence type="ECO:0000256" key="6">
    <source>
        <dbReference type="ARBA" id="ARBA00023141"/>
    </source>
</evidence>
<feature type="domain" description="Shikimate dehydrogenase substrate binding N-terminal" evidence="7">
    <location>
        <begin position="1"/>
        <end position="60"/>
    </location>
</feature>
<dbReference type="Gene3D" id="3.40.50.10860">
    <property type="entry name" value="Leucine Dehydrogenase, chain A, domain 1"/>
    <property type="match status" value="1"/>
</dbReference>
<dbReference type="EMBL" id="PEBW01000005">
    <property type="protein sequence ID" value="PTQ51455.1"/>
    <property type="molecule type" value="Genomic_DNA"/>
</dbReference>
<protein>
    <recommendedName>
        <fullName evidence="2">shikimate dehydrogenase (NADP(+))</fullName>
        <ecNumber evidence="2">1.1.1.25</ecNumber>
    </recommendedName>
</protein>
<dbReference type="Gene3D" id="3.40.50.720">
    <property type="entry name" value="NAD(P)-binding Rossmann-like Domain"/>
    <property type="match status" value="1"/>
</dbReference>
<reference evidence="9 10" key="1">
    <citation type="submission" date="2017-08" db="EMBL/GenBank/DDBJ databases">
        <title>Burning lignite coal seam in the remote Altai Mountains harbors a hydrogen-driven thermophilic microbial community.</title>
        <authorList>
            <person name="Kadnikov V.V."/>
            <person name="Mardanov A.V."/>
            <person name="Ivasenko D."/>
            <person name="Beletsky A.V."/>
            <person name="Karnachuk O.V."/>
            <person name="Ravin N.V."/>
        </authorList>
    </citation>
    <scope>NUCLEOTIDE SEQUENCE [LARGE SCALE GENOMIC DNA]</scope>
    <source>
        <strain evidence="9">AL31</strain>
    </source>
</reference>
<comment type="caution">
    <text evidence="9">The sequence shown here is derived from an EMBL/GenBank/DDBJ whole genome shotgun (WGS) entry which is preliminary data.</text>
</comment>
<dbReference type="PANTHER" id="PTHR21089">
    <property type="entry name" value="SHIKIMATE DEHYDROGENASE"/>
    <property type="match status" value="1"/>
</dbReference>
<dbReference type="NCBIfam" id="TIGR00507">
    <property type="entry name" value="aroE"/>
    <property type="match status" value="1"/>
</dbReference>
<accession>A0A2T5G5L1</accession>
<dbReference type="InterPro" id="IPR011342">
    <property type="entry name" value="Shikimate_DH"/>
</dbReference>
<sequence>MDAVYLAFEVARERLPDAVRAMRALRFPGANVTLPHKEAVFALLDAHTPQAAAIGAVNTLYWDGEKLVGDNTDAEGFVRSLEEAVGNFPYAERQAVLLGAGGAAQAVAFGLLWRGMRRFLLTSRGEERAHRLAERLRRAGAEVRVFSWERRDDVVRAAEPGTLVVNGTPVGMHPNVDALPLSPSALHPGLVVADLVYNPLCTRLLREAAARGARVVPGVGMFVHQGAAALERWTGRPAPVPVMRDVVNRALGAGGRAEGC</sequence>
<name>A0A2T5G5L1_9BACL</name>
<feature type="domain" description="SDH C-terminal" evidence="8">
    <location>
        <begin position="218"/>
        <end position="247"/>
    </location>
</feature>
<evidence type="ECO:0000256" key="5">
    <source>
        <dbReference type="ARBA" id="ARBA00023002"/>
    </source>
</evidence>
<evidence type="ECO:0000256" key="4">
    <source>
        <dbReference type="ARBA" id="ARBA00022857"/>
    </source>
</evidence>
<dbReference type="SUPFAM" id="SSF53223">
    <property type="entry name" value="Aminoacid dehydrogenase-like, N-terminal domain"/>
    <property type="match status" value="1"/>
</dbReference>
<dbReference type="Pfam" id="PF18317">
    <property type="entry name" value="SDH_C"/>
    <property type="match status" value="1"/>
</dbReference>
<dbReference type="Proteomes" id="UP000244016">
    <property type="component" value="Unassembled WGS sequence"/>
</dbReference>
<dbReference type="GO" id="GO:0004764">
    <property type="term" value="F:shikimate 3-dehydrogenase (NADP+) activity"/>
    <property type="evidence" value="ECO:0007669"/>
    <property type="project" value="UniProtKB-EC"/>
</dbReference>
<evidence type="ECO:0000256" key="3">
    <source>
        <dbReference type="ARBA" id="ARBA00022605"/>
    </source>
</evidence>
<dbReference type="GO" id="GO:0009073">
    <property type="term" value="P:aromatic amino acid family biosynthetic process"/>
    <property type="evidence" value="ECO:0007669"/>
    <property type="project" value="UniProtKB-KW"/>
</dbReference>
<keyword evidence="3" id="KW-0028">Amino-acid biosynthesis</keyword>
<evidence type="ECO:0000313" key="9">
    <source>
        <dbReference type="EMBL" id="PTQ51455.1"/>
    </source>
</evidence>
<dbReference type="Pfam" id="PF08501">
    <property type="entry name" value="Shikimate_dh_N"/>
    <property type="match status" value="1"/>
</dbReference>
<dbReference type="EC" id="1.1.1.25" evidence="2"/>
<evidence type="ECO:0000313" key="10">
    <source>
        <dbReference type="Proteomes" id="UP000244016"/>
    </source>
</evidence>
<dbReference type="InterPro" id="IPR041121">
    <property type="entry name" value="SDH_C"/>
</dbReference>
<dbReference type="GO" id="GO:0009423">
    <property type="term" value="P:chorismate biosynthetic process"/>
    <property type="evidence" value="ECO:0007669"/>
    <property type="project" value="TreeGrafter"/>
</dbReference>
<dbReference type="PANTHER" id="PTHR21089:SF1">
    <property type="entry name" value="BIFUNCTIONAL 3-DEHYDROQUINATE DEHYDRATASE_SHIKIMATE DEHYDROGENASE, CHLOROPLASTIC"/>
    <property type="match status" value="1"/>
</dbReference>
<proteinExistence type="predicted"/>
<dbReference type="InterPro" id="IPR046346">
    <property type="entry name" value="Aminoacid_DH-like_N_sf"/>
</dbReference>
<dbReference type="GO" id="GO:0005829">
    <property type="term" value="C:cytosol"/>
    <property type="evidence" value="ECO:0007669"/>
    <property type="project" value="TreeGrafter"/>
</dbReference>
<dbReference type="CDD" id="cd01065">
    <property type="entry name" value="NAD_bind_Shikimate_DH"/>
    <property type="match status" value="1"/>
</dbReference>
<dbReference type="InterPro" id="IPR022893">
    <property type="entry name" value="Shikimate_DH_fam"/>
</dbReference>